<sequence length="413" mass="47091">MTRPAAPSVHVRKPQPLRVLCTEITPYRQLQERAESDLGFELIFEQHDFVTAQRIAATEPERYDVYDQCFHNLDIVWHWRAVQKIDLERIELWSEVNDLTKKGCINASAPLGLGDAPVTRLYVQQDNSLSSTPSPHISMLPTVHNFDSFGVNETATGVDVDSEVRSWAELLHPRWKGHVAIVDEPAIGIFDIALAARAANRMSFKDLGNMSVDEIDQLIDLALSLKRKGHFTSFWRTTQEATLMMERGDVWIASMWSPSAVQLKSRHLRTRQAVPVEGYRAWHGGLCLARHLEGHRLDQGYAYLNWFISGWAGAVVARQGYYMPVPERVREHLKPEEWDYWYDGKEARSSLCGPDGNTAILPGASRSGGSYWNRASHIALWNTTMDEHNYLVRRWAELVKEPTERNGFLRNAS</sequence>
<dbReference type="Pfam" id="PF13343">
    <property type="entry name" value="SBP_bac_6"/>
    <property type="match status" value="1"/>
</dbReference>
<accession>A0ABS7RAG9</accession>
<dbReference type="Proteomes" id="UP000777661">
    <property type="component" value="Unassembled WGS sequence"/>
</dbReference>
<protein>
    <submittedName>
        <fullName evidence="2">Extracellular solute-binding protein</fullName>
    </submittedName>
</protein>
<dbReference type="EMBL" id="JAHSQO010000004">
    <property type="protein sequence ID" value="MBY8917936.1"/>
    <property type="molecule type" value="Genomic_DNA"/>
</dbReference>
<dbReference type="PANTHER" id="PTHR30222">
    <property type="entry name" value="SPERMIDINE/PUTRESCINE-BINDING PERIPLASMIC PROTEIN"/>
    <property type="match status" value="1"/>
</dbReference>
<keyword evidence="3" id="KW-1185">Reference proteome</keyword>
<gene>
    <name evidence="2" type="ORF">KVG22_15125</name>
</gene>
<dbReference type="RefSeq" id="WP_223006335.1">
    <property type="nucleotide sequence ID" value="NZ_JAHSQO010000004.1"/>
</dbReference>
<dbReference type="Gene3D" id="3.40.190.10">
    <property type="entry name" value="Periplasmic binding protein-like II"/>
    <property type="match status" value="1"/>
</dbReference>
<organism evidence="2 3">
    <name type="scientific">Nitratireductor rhodophyticola</name>
    <dbReference type="NCBI Taxonomy" id="2854036"/>
    <lineage>
        <taxon>Bacteria</taxon>
        <taxon>Pseudomonadati</taxon>
        <taxon>Pseudomonadota</taxon>
        <taxon>Alphaproteobacteria</taxon>
        <taxon>Hyphomicrobiales</taxon>
        <taxon>Phyllobacteriaceae</taxon>
        <taxon>Nitratireductor</taxon>
    </lineage>
</organism>
<evidence type="ECO:0000313" key="3">
    <source>
        <dbReference type="Proteomes" id="UP000777661"/>
    </source>
</evidence>
<reference evidence="2 3" key="1">
    <citation type="submission" date="2021-06" db="EMBL/GenBank/DDBJ databases">
        <title>Nitratireductor porphyridii sp. nov., isolated from a small marine red alga, Porphyridium purpureum in South Korea.</title>
        <authorList>
            <person name="Kim K.H."/>
            <person name="Kristyanto S."/>
            <person name="Jeon C.O."/>
        </authorList>
    </citation>
    <scope>NUCLEOTIDE SEQUENCE [LARGE SCALE GENOMIC DNA]</scope>
    <source>
        <strain evidence="2 3">R6</strain>
    </source>
</reference>
<dbReference type="PANTHER" id="PTHR30222:SF17">
    <property type="entry name" value="SPERMIDINE_PUTRESCINE-BINDING PERIPLASMIC PROTEIN"/>
    <property type="match status" value="1"/>
</dbReference>
<name>A0ABS7RAG9_9HYPH</name>
<evidence type="ECO:0000313" key="2">
    <source>
        <dbReference type="EMBL" id="MBY8917936.1"/>
    </source>
</evidence>
<comment type="caution">
    <text evidence="2">The sequence shown here is derived from an EMBL/GenBank/DDBJ whole genome shotgun (WGS) entry which is preliminary data.</text>
</comment>
<evidence type="ECO:0000256" key="1">
    <source>
        <dbReference type="ARBA" id="ARBA00022729"/>
    </source>
</evidence>
<proteinExistence type="predicted"/>
<dbReference type="SUPFAM" id="SSF53850">
    <property type="entry name" value="Periplasmic binding protein-like II"/>
    <property type="match status" value="1"/>
</dbReference>
<keyword evidence="1" id="KW-0732">Signal</keyword>